<evidence type="ECO:0008006" key="4">
    <source>
        <dbReference type="Google" id="ProtNLM"/>
    </source>
</evidence>
<dbReference type="EMBL" id="JARPOI010000002">
    <property type="protein sequence ID" value="KAJ9187799.1"/>
    <property type="molecule type" value="Genomic_DNA"/>
</dbReference>
<organism evidence="2 3">
    <name type="scientific">Hevea brasiliensis</name>
    <name type="common">Para rubber tree</name>
    <name type="synonym">Siphonia brasiliensis</name>
    <dbReference type="NCBI Taxonomy" id="3981"/>
    <lineage>
        <taxon>Eukaryota</taxon>
        <taxon>Viridiplantae</taxon>
        <taxon>Streptophyta</taxon>
        <taxon>Embryophyta</taxon>
        <taxon>Tracheophyta</taxon>
        <taxon>Spermatophyta</taxon>
        <taxon>Magnoliopsida</taxon>
        <taxon>eudicotyledons</taxon>
        <taxon>Gunneridae</taxon>
        <taxon>Pentapetalae</taxon>
        <taxon>rosids</taxon>
        <taxon>fabids</taxon>
        <taxon>Malpighiales</taxon>
        <taxon>Euphorbiaceae</taxon>
        <taxon>Crotonoideae</taxon>
        <taxon>Micrandreae</taxon>
        <taxon>Hevea</taxon>
    </lineage>
</organism>
<keyword evidence="1" id="KW-0732">Signal</keyword>
<evidence type="ECO:0000313" key="2">
    <source>
        <dbReference type="EMBL" id="KAJ9187799.1"/>
    </source>
</evidence>
<evidence type="ECO:0000256" key="1">
    <source>
        <dbReference type="SAM" id="SignalP"/>
    </source>
</evidence>
<dbReference type="Proteomes" id="UP001174677">
    <property type="component" value="Chromosome 2"/>
</dbReference>
<feature type="chain" id="PRO_5047284542" description="DUF538 domain-containing protein" evidence="1">
    <location>
        <begin position="35"/>
        <end position="171"/>
    </location>
</feature>
<gene>
    <name evidence="2" type="ORF">P3X46_003216</name>
</gene>
<dbReference type="PANTHER" id="PTHR31676">
    <property type="entry name" value="T31J12.3 PROTEIN-RELATED"/>
    <property type="match status" value="1"/>
</dbReference>
<dbReference type="InterPro" id="IPR007493">
    <property type="entry name" value="DUF538"/>
</dbReference>
<dbReference type="Pfam" id="PF04398">
    <property type="entry name" value="DUF538"/>
    <property type="match status" value="1"/>
</dbReference>
<name>A0ABQ9N6E1_HEVBR</name>
<dbReference type="Gene3D" id="2.30.240.10">
    <property type="entry name" value="At5g01610-like"/>
    <property type="match status" value="1"/>
</dbReference>
<accession>A0ABQ9N6E1</accession>
<proteinExistence type="predicted"/>
<evidence type="ECO:0000313" key="3">
    <source>
        <dbReference type="Proteomes" id="UP001174677"/>
    </source>
</evidence>
<feature type="signal peptide" evidence="1">
    <location>
        <begin position="1"/>
        <end position="34"/>
    </location>
</feature>
<reference evidence="2" key="1">
    <citation type="journal article" date="2023" name="Plant Biotechnol. J.">
        <title>Chromosome-level wild Hevea brasiliensis genome provides new tools for genomic-assisted breeding and valuable loci to elevate rubber yield.</title>
        <authorList>
            <person name="Cheng H."/>
            <person name="Song X."/>
            <person name="Hu Y."/>
            <person name="Wu T."/>
            <person name="Yang Q."/>
            <person name="An Z."/>
            <person name="Feng S."/>
            <person name="Deng Z."/>
            <person name="Wu W."/>
            <person name="Zeng X."/>
            <person name="Tu M."/>
            <person name="Wang X."/>
            <person name="Huang H."/>
        </authorList>
    </citation>
    <scope>NUCLEOTIDE SEQUENCE</scope>
    <source>
        <strain evidence="2">MT/VB/25A 57/8</strain>
    </source>
</reference>
<sequence length="171" mass="18673">MGLLPLPKSLPLMALLWAILFTLMTSSTTPFASGDDDDGKLSAYEVLATYDFPRGLLPVGVAGYELNRETGEFSAYLNGTCKYRIESYTLEYKSTITGVISKGRLRKLKGVRVYVVLLWLNIVEVSRDGDDLDFSVGIASASFPVDNFEESPQCGCGFDCDKLKDGLVSSS</sequence>
<dbReference type="SUPFAM" id="SSF141562">
    <property type="entry name" value="At5g01610-like"/>
    <property type="match status" value="1"/>
</dbReference>
<comment type="caution">
    <text evidence="2">The sequence shown here is derived from an EMBL/GenBank/DDBJ whole genome shotgun (WGS) entry which is preliminary data.</text>
</comment>
<keyword evidence="3" id="KW-1185">Reference proteome</keyword>
<dbReference type="InterPro" id="IPR036758">
    <property type="entry name" value="At5g01610-like"/>
</dbReference>
<dbReference type="PANTHER" id="PTHR31676:SF196">
    <property type="entry name" value="DUF538 FAMILY PROTEIN"/>
    <property type="match status" value="1"/>
</dbReference>
<protein>
    <recommendedName>
        <fullName evidence="4">DUF538 domain-containing protein</fullName>
    </recommendedName>
</protein>